<dbReference type="Gene3D" id="1.10.10.1150">
    <property type="entry name" value="Coenzyme PQQ synthesis protein D (PqqD)"/>
    <property type="match status" value="1"/>
</dbReference>
<gene>
    <name evidence="1" type="ORF">FJY68_07320</name>
</gene>
<organism evidence="1 2">
    <name type="scientific">candidate division WOR-3 bacterium</name>
    <dbReference type="NCBI Taxonomy" id="2052148"/>
    <lineage>
        <taxon>Bacteria</taxon>
        <taxon>Bacteria division WOR-3</taxon>
    </lineage>
</organism>
<dbReference type="Pfam" id="PF05402">
    <property type="entry name" value="PqqD"/>
    <property type="match status" value="1"/>
</dbReference>
<sequence>MQGGSVDIDIKPDRVYVPSDDIVAREIEGELIIVPLVAGVGETEDELFSLNETGKDIWRRLDGKTTLAGIAEALAAEYDVRPDEIERDVIGLVGELVQRKMLVAK</sequence>
<evidence type="ECO:0000313" key="1">
    <source>
        <dbReference type="EMBL" id="MBM3331644.1"/>
    </source>
</evidence>
<dbReference type="Proteomes" id="UP000779900">
    <property type="component" value="Unassembled WGS sequence"/>
</dbReference>
<reference evidence="1" key="1">
    <citation type="submission" date="2019-03" db="EMBL/GenBank/DDBJ databases">
        <title>Lake Tanganyika Metagenome-Assembled Genomes (MAGs).</title>
        <authorList>
            <person name="Tran P."/>
        </authorList>
    </citation>
    <scope>NUCLEOTIDE SEQUENCE</scope>
    <source>
        <strain evidence="1">K_DeepCast_150m_m2_040</strain>
    </source>
</reference>
<name>A0A937XHT5_UNCW3</name>
<comment type="caution">
    <text evidence="1">The sequence shown here is derived from an EMBL/GenBank/DDBJ whole genome shotgun (WGS) entry which is preliminary data.</text>
</comment>
<dbReference type="AlphaFoldDB" id="A0A937XHT5"/>
<dbReference type="EMBL" id="VGIR01000038">
    <property type="protein sequence ID" value="MBM3331644.1"/>
    <property type="molecule type" value="Genomic_DNA"/>
</dbReference>
<protein>
    <submittedName>
        <fullName evidence="1">PqqD family protein</fullName>
    </submittedName>
</protein>
<dbReference type="InterPro" id="IPR041881">
    <property type="entry name" value="PqqD_sf"/>
</dbReference>
<dbReference type="InterPro" id="IPR008792">
    <property type="entry name" value="PQQD"/>
</dbReference>
<proteinExistence type="predicted"/>
<accession>A0A937XHT5</accession>
<evidence type="ECO:0000313" key="2">
    <source>
        <dbReference type="Proteomes" id="UP000779900"/>
    </source>
</evidence>